<dbReference type="EMBL" id="VGIY01000098">
    <property type="protein sequence ID" value="MBM3317262.1"/>
    <property type="molecule type" value="Genomic_DNA"/>
</dbReference>
<evidence type="ECO:0000313" key="2">
    <source>
        <dbReference type="EMBL" id="MBM3317262.1"/>
    </source>
</evidence>
<evidence type="ECO:0000256" key="1">
    <source>
        <dbReference type="SAM" id="SignalP"/>
    </source>
</evidence>
<accession>A0A937XBE3</accession>
<name>A0A937XBE3_UNCEI</name>
<organism evidence="2 3">
    <name type="scientific">Eiseniibacteriota bacterium</name>
    <dbReference type="NCBI Taxonomy" id="2212470"/>
    <lineage>
        <taxon>Bacteria</taxon>
        <taxon>Candidatus Eiseniibacteriota</taxon>
    </lineage>
</organism>
<evidence type="ECO:0008006" key="4">
    <source>
        <dbReference type="Google" id="ProtNLM"/>
    </source>
</evidence>
<reference evidence="2" key="1">
    <citation type="submission" date="2019-03" db="EMBL/GenBank/DDBJ databases">
        <title>Lake Tanganyika Metagenome-Assembled Genomes (MAGs).</title>
        <authorList>
            <person name="Tran P."/>
        </authorList>
    </citation>
    <scope>NUCLEOTIDE SEQUENCE</scope>
    <source>
        <strain evidence="2">M_DeepCast_400m_m2_100</strain>
    </source>
</reference>
<dbReference type="Proteomes" id="UP000748308">
    <property type="component" value="Unassembled WGS sequence"/>
</dbReference>
<dbReference type="AlphaFoldDB" id="A0A937XBE3"/>
<protein>
    <recommendedName>
        <fullName evidence="4">Secreted protein</fullName>
    </recommendedName>
</protein>
<sequence length="194" mass="20898">MRHLLAFPLFALLCIAPAVLAADLDNNGIAGDEAPLPGGVYDGDTDRDETVVFPTSQDTWSVYYYPYWWHVGDTVYGTHTVPLCSVTHADITLYLTYNSLVPGCGFVNLDFRLNGTTVGSFTVTPEHGLGPVLASFDFPAVTPPFEMRFYETNQVAGGCGSISLDESGMNTVAFSGGTTPPESPTWSAIKGLFR</sequence>
<proteinExistence type="predicted"/>
<evidence type="ECO:0000313" key="3">
    <source>
        <dbReference type="Proteomes" id="UP000748308"/>
    </source>
</evidence>
<gene>
    <name evidence="2" type="ORF">FJY75_05370</name>
</gene>
<feature type="signal peptide" evidence="1">
    <location>
        <begin position="1"/>
        <end position="21"/>
    </location>
</feature>
<comment type="caution">
    <text evidence="2">The sequence shown here is derived from an EMBL/GenBank/DDBJ whole genome shotgun (WGS) entry which is preliminary data.</text>
</comment>
<keyword evidence="1" id="KW-0732">Signal</keyword>
<feature type="chain" id="PRO_5036998278" description="Secreted protein" evidence="1">
    <location>
        <begin position="22"/>
        <end position="194"/>
    </location>
</feature>